<proteinExistence type="predicted"/>
<keyword evidence="2" id="KW-1185">Reference proteome</keyword>
<protein>
    <submittedName>
        <fullName evidence="1">Uncharacterized protein</fullName>
    </submittedName>
</protein>
<evidence type="ECO:0000313" key="2">
    <source>
        <dbReference type="Proteomes" id="UP001141552"/>
    </source>
</evidence>
<gene>
    <name evidence="1" type="ORF">Tsubulata_011808</name>
</gene>
<dbReference type="AlphaFoldDB" id="A0A9Q0FST0"/>
<dbReference type="Proteomes" id="UP001141552">
    <property type="component" value="Unassembled WGS sequence"/>
</dbReference>
<dbReference type="EMBL" id="JAKUCV010003964">
    <property type="protein sequence ID" value="KAJ4837025.1"/>
    <property type="molecule type" value="Genomic_DNA"/>
</dbReference>
<reference evidence="1" key="1">
    <citation type="submission" date="2022-02" db="EMBL/GenBank/DDBJ databases">
        <authorList>
            <person name="Henning P.M."/>
            <person name="McCubbin A.G."/>
            <person name="Shore J.S."/>
        </authorList>
    </citation>
    <scope>NUCLEOTIDE SEQUENCE</scope>
    <source>
        <strain evidence="1">F60SS</strain>
        <tissue evidence="1">Leaves</tissue>
    </source>
</reference>
<organism evidence="1 2">
    <name type="scientific">Turnera subulata</name>
    <dbReference type="NCBI Taxonomy" id="218843"/>
    <lineage>
        <taxon>Eukaryota</taxon>
        <taxon>Viridiplantae</taxon>
        <taxon>Streptophyta</taxon>
        <taxon>Embryophyta</taxon>
        <taxon>Tracheophyta</taxon>
        <taxon>Spermatophyta</taxon>
        <taxon>Magnoliopsida</taxon>
        <taxon>eudicotyledons</taxon>
        <taxon>Gunneridae</taxon>
        <taxon>Pentapetalae</taxon>
        <taxon>rosids</taxon>
        <taxon>fabids</taxon>
        <taxon>Malpighiales</taxon>
        <taxon>Passifloraceae</taxon>
        <taxon>Turnera</taxon>
    </lineage>
</organism>
<accession>A0A9Q0FST0</accession>
<evidence type="ECO:0000313" key="1">
    <source>
        <dbReference type="EMBL" id="KAJ4837025.1"/>
    </source>
</evidence>
<comment type="caution">
    <text evidence="1">The sequence shown here is derived from an EMBL/GenBank/DDBJ whole genome shotgun (WGS) entry which is preliminary data.</text>
</comment>
<reference evidence="1" key="2">
    <citation type="journal article" date="2023" name="Plants (Basel)">
        <title>Annotation of the Turnera subulata (Passifloraceae) Draft Genome Reveals the S-Locus Evolved after the Divergence of Turneroideae from Passifloroideae in a Stepwise Manner.</title>
        <authorList>
            <person name="Henning P.M."/>
            <person name="Roalson E.H."/>
            <person name="Mir W."/>
            <person name="McCubbin A.G."/>
            <person name="Shore J.S."/>
        </authorList>
    </citation>
    <scope>NUCLEOTIDE SEQUENCE</scope>
    <source>
        <strain evidence="1">F60SS</strain>
    </source>
</reference>
<name>A0A9Q0FST0_9ROSI</name>
<sequence>MTPMELGQVCFQGKKKLMCQSINTVRPCTNNRATLPSLRWRQFSGLIWQLFSS</sequence>